<evidence type="ECO:0000259" key="2">
    <source>
        <dbReference type="Pfam" id="PF06985"/>
    </source>
</evidence>
<feature type="region of interest" description="Disordered" evidence="1">
    <location>
        <begin position="37"/>
        <end position="66"/>
    </location>
</feature>
<proteinExistence type="predicted"/>
<protein>
    <recommendedName>
        <fullName evidence="2">Heterokaryon incompatibility domain-containing protein</fullName>
    </recommendedName>
</protein>
<dbReference type="InterPro" id="IPR010730">
    <property type="entry name" value="HET"/>
</dbReference>
<feature type="domain" description="Heterokaryon incompatibility" evidence="2">
    <location>
        <begin position="30"/>
        <end position="233"/>
    </location>
</feature>
<feature type="compositionally biased region" description="Acidic residues" evidence="1">
    <location>
        <begin position="39"/>
        <end position="57"/>
    </location>
</feature>
<comment type="caution">
    <text evidence="3">The sequence shown here is derived from an EMBL/GenBank/DDBJ whole genome shotgun (WGS) entry which is preliminary data.</text>
</comment>
<reference evidence="3" key="1">
    <citation type="submission" date="2023-02" db="EMBL/GenBank/DDBJ databases">
        <authorList>
            <person name="Palmer J.M."/>
        </authorList>
    </citation>
    <scope>NUCLEOTIDE SEQUENCE</scope>
    <source>
        <strain evidence="3">FW57</strain>
    </source>
</reference>
<evidence type="ECO:0000256" key="1">
    <source>
        <dbReference type="SAM" id="MobiDB-lite"/>
    </source>
</evidence>
<dbReference type="InterPro" id="IPR052895">
    <property type="entry name" value="HetReg/Transcr_Mod"/>
</dbReference>
<keyword evidence="4" id="KW-1185">Reference proteome</keyword>
<accession>A0AAD4HVH0</accession>
<gene>
    <name evidence="3" type="ORF">NEMBOFW57_009466</name>
</gene>
<evidence type="ECO:0000313" key="3">
    <source>
        <dbReference type="EMBL" id="KAG7284851.1"/>
    </source>
</evidence>
<dbReference type="PANTHER" id="PTHR24148:SF64">
    <property type="entry name" value="HETEROKARYON INCOMPATIBILITY DOMAIN-CONTAINING PROTEIN"/>
    <property type="match status" value="1"/>
</dbReference>
<dbReference type="PANTHER" id="PTHR24148">
    <property type="entry name" value="ANKYRIN REPEAT DOMAIN-CONTAINING PROTEIN 39 HOMOLOG-RELATED"/>
    <property type="match status" value="1"/>
</dbReference>
<dbReference type="Proteomes" id="UP001197093">
    <property type="component" value="Unassembled WGS sequence"/>
</dbReference>
<dbReference type="Pfam" id="PF06985">
    <property type="entry name" value="HET"/>
    <property type="match status" value="1"/>
</dbReference>
<dbReference type="AlphaFoldDB" id="A0AAD4HVH0"/>
<sequence length="784" mass="87346">MAPLRLLTYNAKDGTFSVVYPANLGGRVQYHIASYTWQDGDEEEKDEDDDDEDDDGGSEGGIEGVDTGIEGVTWKLELSQKKLDGIKQFVRTSEVTYLWVDSLCINQDDSGEVNVEMSKMHDYYTNAVKCHILLDMAEAWDPHGIVRDLRFVNHILEHMGGATLAEAGKLNHDLTARLREWAGSDDWRFGMDKQTVQAAGFEVGVFNCYATSIERVQSVFNHRYFGRLWTFQEMLLGKWITMWVINGEHVSSLGELDAWMNLAWDAQDRAVKLHDWVDESREIKSAAVNAILGLIKEDVLGLTALQTQVRGIQSARVDIMSGGPSWWVENHRGIRNVFSAISLRARKSKKEEDLFKGLLGVFNGLFTVAEMKRDLEGTDIEALSFAFFKQLSIKTKRAWTRLVTSSRERGEWDWIPVLAKTETPKKKKKRMGDQLLTTDCFAGVVDLGLLKPDGGLAKATARTGIVGTPRQIMTLTPIPVTKAEAGAGGFRFSFQGCNLGKKVNAGRFRHSEAIGVHGSLETVRRDETGRTLVKCATLLGKILDPVGDLVEYRRRLLGRLEPWWWVTDRNAKPPNWIDRCVSGTPWANPELRAHNWSMNVHMADVWGCGSRLQNKRTARLSCELRVNCGCVITGPYSLMMEAVATVQGGVLGSMSAGVDGDGRITLRDGVGLAQVGDVGKAFRLVAFQGDNNAHKKHASKCLSTKKNKPVEAVLEWPRGRMLVREDFSHGMTDMARDYGFVETGAGNLLICRDHLLDKYRVVGVCIDGPAAIASKKKEHEVTVR</sequence>
<name>A0AAD4HVH0_9PEZI</name>
<evidence type="ECO:0000313" key="4">
    <source>
        <dbReference type="Proteomes" id="UP001197093"/>
    </source>
</evidence>
<dbReference type="EMBL" id="JAHCVI010000005">
    <property type="protein sequence ID" value="KAG7284851.1"/>
    <property type="molecule type" value="Genomic_DNA"/>
</dbReference>
<organism evidence="3 4">
    <name type="scientific">Staphylotrichum longicolle</name>
    <dbReference type="NCBI Taxonomy" id="669026"/>
    <lineage>
        <taxon>Eukaryota</taxon>
        <taxon>Fungi</taxon>
        <taxon>Dikarya</taxon>
        <taxon>Ascomycota</taxon>
        <taxon>Pezizomycotina</taxon>
        <taxon>Sordariomycetes</taxon>
        <taxon>Sordariomycetidae</taxon>
        <taxon>Sordariales</taxon>
        <taxon>Chaetomiaceae</taxon>
        <taxon>Staphylotrichum</taxon>
    </lineage>
</organism>